<evidence type="ECO:0000256" key="1">
    <source>
        <dbReference type="SAM" id="MobiDB-lite"/>
    </source>
</evidence>
<sequence length="145" mass="15512">MYRLTRLVFSPWTYLVTGTASLGILVLYAALLGFMLVAGPLFRFDWSHWLGSNSWSAAISWGIYAGPTLTLAGLLMFAVRAILVKFLPRTRPWVYFGPPPTAASSPMVSTPVPPRNTPASVTATPSAAAHDVHAAAPDAPASRAE</sequence>
<keyword evidence="2" id="KW-1133">Transmembrane helix</keyword>
<keyword evidence="2" id="KW-0812">Transmembrane</keyword>
<proteinExistence type="predicted"/>
<dbReference type="RefSeq" id="WP_276267528.1">
    <property type="nucleotide sequence ID" value="NZ_JARJLM010000497.1"/>
</dbReference>
<feature type="transmembrane region" description="Helical" evidence="2">
    <location>
        <begin position="58"/>
        <end position="83"/>
    </location>
</feature>
<name>A0ABT6AXD3_9BURK</name>
<feature type="compositionally biased region" description="Low complexity" evidence="1">
    <location>
        <begin position="117"/>
        <end position="145"/>
    </location>
</feature>
<comment type="caution">
    <text evidence="3">The sequence shown here is derived from an EMBL/GenBank/DDBJ whole genome shotgun (WGS) entry which is preliminary data.</text>
</comment>
<evidence type="ECO:0000313" key="3">
    <source>
        <dbReference type="EMBL" id="MDF3837280.1"/>
    </source>
</evidence>
<dbReference type="EMBL" id="JARJLM010000497">
    <property type="protein sequence ID" value="MDF3837280.1"/>
    <property type="molecule type" value="Genomic_DNA"/>
</dbReference>
<feature type="region of interest" description="Disordered" evidence="1">
    <location>
        <begin position="99"/>
        <end position="145"/>
    </location>
</feature>
<keyword evidence="2" id="KW-0472">Membrane</keyword>
<feature type="transmembrane region" description="Helical" evidence="2">
    <location>
        <begin position="12"/>
        <end position="38"/>
    </location>
</feature>
<organism evidence="3 4">
    <name type="scientific">Cupriavidus basilensis</name>
    <dbReference type="NCBI Taxonomy" id="68895"/>
    <lineage>
        <taxon>Bacteria</taxon>
        <taxon>Pseudomonadati</taxon>
        <taxon>Pseudomonadota</taxon>
        <taxon>Betaproteobacteria</taxon>
        <taxon>Burkholderiales</taxon>
        <taxon>Burkholderiaceae</taxon>
        <taxon>Cupriavidus</taxon>
    </lineage>
</organism>
<protein>
    <submittedName>
        <fullName evidence="3">Uncharacterized protein</fullName>
    </submittedName>
</protein>
<evidence type="ECO:0000256" key="2">
    <source>
        <dbReference type="SAM" id="Phobius"/>
    </source>
</evidence>
<dbReference type="Proteomes" id="UP001216674">
    <property type="component" value="Unassembled WGS sequence"/>
</dbReference>
<evidence type="ECO:0000313" key="4">
    <source>
        <dbReference type="Proteomes" id="UP001216674"/>
    </source>
</evidence>
<gene>
    <name evidence="3" type="ORF">P3W85_30655</name>
</gene>
<accession>A0ABT6AXD3</accession>
<reference evidence="3 4" key="1">
    <citation type="submission" date="2023-03" db="EMBL/GenBank/DDBJ databases">
        <title>Draft assemblies of triclosan tolerant bacteria isolated from returned activated sludge.</title>
        <authorList>
            <person name="Van Hamelsveld S."/>
        </authorList>
    </citation>
    <scope>NUCLEOTIDE SEQUENCE [LARGE SCALE GENOMIC DNA]</scope>
    <source>
        <strain evidence="3 4">GW210010_S58</strain>
    </source>
</reference>
<keyword evidence="4" id="KW-1185">Reference proteome</keyword>